<feature type="compositionally biased region" description="Acidic residues" evidence="1">
    <location>
        <begin position="611"/>
        <end position="622"/>
    </location>
</feature>
<evidence type="ECO:0000313" key="3">
    <source>
        <dbReference type="EMBL" id="GEY24971.1"/>
    </source>
</evidence>
<dbReference type="Pfam" id="PF03732">
    <property type="entry name" value="Retrotrans_gag"/>
    <property type="match status" value="1"/>
</dbReference>
<feature type="compositionally biased region" description="Low complexity" evidence="1">
    <location>
        <begin position="265"/>
        <end position="279"/>
    </location>
</feature>
<protein>
    <recommendedName>
        <fullName evidence="2">Retrotransposon gag domain-containing protein</fullName>
    </recommendedName>
</protein>
<dbReference type="PANTHER" id="PTHR33223:SF11">
    <property type="entry name" value="ELEMENT PROTEIN, PUTATIVE-RELATED"/>
    <property type="match status" value="1"/>
</dbReference>
<comment type="caution">
    <text evidence="3">The sequence shown here is derived from an EMBL/GenBank/DDBJ whole genome shotgun (WGS) entry which is preliminary data.</text>
</comment>
<sequence length="740" mass="84624">MADNQVFDNRTMAQMLQAPIEGYEDAIVVPPINANNFELKQTLINLVQKVPDTTIKLLLFPFSLEAEARIWLDKKPPCSILTWEDLVSKFINQFFPPSKTTYLRNEIINFMQKPNETFKEAWERFKDLLRQCAHHGFSELHQLDTFYNALNPNDQDALDSAAGGNFLDKIPREYKLDIRMSRFEKSLNDMKASFVTPTAPIKAVEEVCVTCGANHSYNRFPLTRGNELPIFHDNIQQFQTTAVGNFIQGNRNQNVSSLMRPPGFNQPNHQNNQNRQNNQGIVYQNPPQQASTYQAPVSQNSVLNIKFEAYTNTNDANMTNLQMKFDNFHKNHQDFQKSFKRKQDDFQNQIMIQVPEKEKEPVDTPFDVPKTKTNLPYPSRLPSFNLNAQCLNKEKQEVKNVVEQPAEEEPEHSLSMGYEHLSTTPETELDEVTESSAKNLLPIPSECEVTSEDESKCDMPIQDQSSLVFTTFSNPLFKDNDDLDSSNDESLSEEDIDYLKEFSGELAHINLEITEADLDFKEEIRLIENLLYDNSSPRPPKELNTKIADTIIDSLPSLPIPVQDGDSQREEIDIVTETDDVLPPSVKNDDDSEEDIHFLKELISNNSIPLTEDESSNSDNQDDPSVLRPPLEPPDAEFNAGDEIPVVMYDNDKFECLEPNDKFDVSNDEDVNFFPFMFVIYFYVFSFLLSAESEDAIFDPGFTPHRLKHLVFGYFSRSKRSSPPFFEISLGKSISLISIA</sequence>
<evidence type="ECO:0000256" key="1">
    <source>
        <dbReference type="SAM" id="MobiDB-lite"/>
    </source>
</evidence>
<feature type="region of interest" description="Disordered" evidence="1">
    <location>
        <begin position="399"/>
        <end position="418"/>
    </location>
</feature>
<proteinExistence type="predicted"/>
<evidence type="ECO:0000259" key="2">
    <source>
        <dbReference type="Pfam" id="PF03732"/>
    </source>
</evidence>
<reference evidence="3" key="1">
    <citation type="journal article" date="2019" name="Sci. Rep.">
        <title>Draft genome of Tanacetum cinerariifolium, the natural source of mosquito coil.</title>
        <authorList>
            <person name="Yamashiro T."/>
            <person name="Shiraishi A."/>
            <person name="Satake H."/>
            <person name="Nakayama K."/>
        </authorList>
    </citation>
    <scope>NUCLEOTIDE SEQUENCE</scope>
</reference>
<feature type="region of interest" description="Disordered" evidence="1">
    <location>
        <begin position="609"/>
        <end position="639"/>
    </location>
</feature>
<dbReference type="PANTHER" id="PTHR33223">
    <property type="entry name" value="CCHC-TYPE DOMAIN-CONTAINING PROTEIN"/>
    <property type="match status" value="1"/>
</dbReference>
<accession>A0A699HH27</accession>
<feature type="region of interest" description="Disordered" evidence="1">
    <location>
        <begin position="358"/>
        <end position="379"/>
    </location>
</feature>
<name>A0A699HH27_TANCI</name>
<gene>
    <name evidence="3" type="ORF">Tci_396945</name>
</gene>
<dbReference type="InterPro" id="IPR005162">
    <property type="entry name" value="Retrotrans_gag_dom"/>
</dbReference>
<dbReference type="EMBL" id="BKCJ010163269">
    <property type="protein sequence ID" value="GEY24971.1"/>
    <property type="molecule type" value="Genomic_DNA"/>
</dbReference>
<feature type="domain" description="Retrotransposon gag" evidence="2">
    <location>
        <begin position="59"/>
        <end position="152"/>
    </location>
</feature>
<organism evidence="3">
    <name type="scientific">Tanacetum cinerariifolium</name>
    <name type="common">Dalmatian daisy</name>
    <name type="synonym">Chrysanthemum cinerariifolium</name>
    <dbReference type="NCBI Taxonomy" id="118510"/>
    <lineage>
        <taxon>Eukaryota</taxon>
        <taxon>Viridiplantae</taxon>
        <taxon>Streptophyta</taxon>
        <taxon>Embryophyta</taxon>
        <taxon>Tracheophyta</taxon>
        <taxon>Spermatophyta</taxon>
        <taxon>Magnoliopsida</taxon>
        <taxon>eudicotyledons</taxon>
        <taxon>Gunneridae</taxon>
        <taxon>Pentapetalae</taxon>
        <taxon>asterids</taxon>
        <taxon>campanulids</taxon>
        <taxon>Asterales</taxon>
        <taxon>Asteraceae</taxon>
        <taxon>Asteroideae</taxon>
        <taxon>Anthemideae</taxon>
        <taxon>Anthemidinae</taxon>
        <taxon>Tanacetum</taxon>
    </lineage>
</organism>
<feature type="region of interest" description="Disordered" evidence="1">
    <location>
        <begin position="253"/>
        <end position="284"/>
    </location>
</feature>
<dbReference type="AlphaFoldDB" id="A0A699HH27"/>